<feature type="compositionally biased region" description="Acidic residues" evidence="1">
    <location>
        <begin position="1"/>
        <end position="19"/>
    </location>
</feature>
<evidence type="ECO:0000313" key="2">
    <source>
        <dbReference type="EMBL" id="WCO65931.1"/>
    </source>
</evidence>
<dbReference type="RefSeq" id="WP_272735457.1">
    <property type="nucleotide sequence ID" value="NZ_CP116942.1"/>
</dbReference>
<proteinExistence type="predicted"/>
<keyword evidence="3" id="KW-1185">Reference proteome</keyword>
<reference evidence="2" key="1">
    <citation type="submission" date="2023-01" db="EMBL/GenBank/DDBJ databases">
        <title>The diversity of Class Acidimicrobiia in South China Sea sediment environments and the proposal of Iamia marina sp. nov., a novel species of the genus Iamia.</title>
        <authorList>
            <person name="He Y."/>
            <person name="Tian X."/>
        </authorList>
    </citation>
    <scope>NUCLEOTIDE SEQUENCE</scope>
    <source>
        <strain evidence="2">DSM 19957</strain>
    </source>
</reference>
<dbReference type="AlphaFoldDB" id="A0AAF0BR33"/>
<protein>
    <submittedName>
        <fullName evidence="2">Uncharacterized protein</fullName>
    </submittedName>
</protein>
<evidence type="ECO:0000256" key="1">
    <source>
        <dbReference type="SAM" id="MobiDB-lite"/>
    </source>
</evidence>
<dbReference type="EMBL" id="CP116942">
    <property type="protein sequence ID" value="WCO65931.1"/>
    <property type="molecule type" value="Genomic_DNA"/>
</dbReference>
<dbReference type="Proteomes" id="UP001216390">
    <property type="component" value="Chromosome"/>
</dbReference>
<gene>
    <name evidence="2" type="ORF">PO878_15620</name>
</gene>
<sequence length="61" mass="6478">MASDDETLPPTDEVEEPPPDDTVLDRARHTGAGLDDETIVGHDEPEIVEDPDPDADPGAVT</sequence>
<name>A0AAF0BR33_9ACTN</name>
<feature type="region of interest" description="Disordered" evidence="1">
    <location>
        <begin position="1"/>
        <end position="61"/>
    </location>
</feature>
<dbReference type="KEGG" id="ima:PO878_15620"/>
<feature type="compositionally biased region" description="Acidic residues" evidence="1">
    <location>
        <begin position="46"/>
        <end position="55"/>
    </location>
</feature>
<evidence type="ECO:0000313" key="3">
    <source>
        <dbReference type="Proteomes" id="UP001216390"/>
    </source>
</evidence>
<organism evidence="2 3">
    <name type="scientific">Iamia majanohamensis</name>
    <dbReference type="NCBI Taxonomy" id="467976"/>
    <lineage>
        <taxon>Bacteria</taxon>
        <taxon>Bacillati</taxon>
        <taxon>Actinomycetota</taxon>
        <taxon>Acidimicrobiia</taxon>
        <taxon>Acidimicrobiales</taxon>
        <taxon>Iamiaceae</taxon>
        <taxon>Iamia</taxon>
    </lineage>
</organism>
<accession>A0AAF0BR33</accession>